<reference evidence="11 12" key="1">
    <citation type="submission" date="2018-06" db="EMBL/GenBank/DDBJ databases">
        <authorList>
            <consortium name="Pathogen Informatics"/>
            <person name="Doyle S."/>
        </authorList>
    </citation>
    <scope>NUCLEOTIDE SEQUENCE [LARGE SCALE GENOMIC DNA]</scope>
    <source>
        <strain evidence="11 12">NCTC9177</strain>
    </source>
</reference>
<dbReference type="EC" id="1.11.1.26" evidence="2"/>
<sequence length="55" mass="6439">MSLINTKIKPFKNQAFKNGEFIEVTEKDTEGRWSVFFFYPADFTFVCPTELGRRG</sequence>
<dbReference type="GO" id="GO:0005829">
    <property type="term" value="C:cytosol"/>
    <property type="evidence" value="ECO:0007669"/>
    <property type="project" value="TreeGrafter"/>
</dbReference>
<dbReference type="InterPro" id="IPR050217">
    <property type="entry name" value="Peroxiredoxin"/>
</dbReference>
<comment type="caution">
    <text evidence="11">The sequence shown here is derived from an EMBL/GenBank/DDBJ whole genome shotgun (WGS) entry which is preliminary data.</text>
</comment>
<comment type="catalytic activity">
    <reaction evidence="9">
        <text>a hydroperoxide + NADH + H(+) = an alcohol + NAD(+) + H2O</text>
        <dbReference type="Rhea" id="RHEA:62628"/>
        <dbReference type="ChEBI" id="CHEBI:15377"/>
        <dbReference type="ChEBI" id="CHEBI:15378"/>
        <dbReference type="ChEBI" id="CHEBI:30879"/>
        <dbReference type="ChEBI" id="CHEBI:35924"/>
        <dbReference type="ChEBI" id="CHEBI:57540"/>
        <dbReference type="ChEBI" id="CHEBI:57945"/>
        <dbReference type="EC" id="1.11.1.26"/>
    </reaction>
</comment>
<feature type="domain" description="Alkyl hydroperoxide reductase subunit C/ Thiol specific antioxidant" evidence="10">
    <location>
        <begin position="7"/>
        <end position="52"/>
    </location>
</feature>
<dbReference type="GO" id="GO:0042744">
    <property type="term" value="P:hydrogen peroxide catabolic process"/>
    <property type="evidence" value="ECO:0007669"/>
    <property type="project" value="TreeGrafter"/>
</dbReference>
<evidence type="ECO:0000256" key="1">
    <source>
        <dbReference type="ARBA" id="ARBA00011654"/>
    </source>
</evidence>
<dbReference type="GO" id="GO:0033554">
    <property type="term" value="P:cellular response to stress"/>
    <property type="evidence" value="ECO:0007669"/>
    <property type="project" value="TreeGrafter"/>
</dbReference>
<comment type="subunit">
    <text evidence="1">Homodimer; disulfide-linked, upon oxidation. 5 homodimers assemble to form a ring-like decamer.</text>
</comment>
<dbReference type="GO" id="GO:0006979">
    <property type="term" value="P:response to oxidative stress"/>
    <property type="evidence" value="ECO:0007669"/>
    <property type="project" value="TreeGrafter"/>
</dbReference>
<gene>
    <name evidence="11" type="primary">ahpC_1</name>
    <name evidence="11" type="ORF">NCTC9177_02975</name>
</gene>
<evidence type="ECO:0000313" key="12">
    <source>
        <dbReference type="Proteomes" id="UP000254545"/>
    </source>
</evidence>
<dbReference type="GO" id="GO:0045454">
    <property type="term" value="P:cell redox homeostasis"/>
    <property type="evidence" value="ECO:0007669"/>
    <property type="project" value="TreeGrafter"/>
</dbReference>
<evidence type="ECO:0000256" key="8">
    <source>
        <dbReference type="ARBA" id="ARBA00032077"/>
    </source>
</evidence>
<dbReference type="EMBL" id="UGKR01000003">
    <property type="protein sequence ID" value="STS89113.1"/>
    <property type="molecule type" value="Genomic_DNA"/>
</dbReference>
<dbReference type="InterPro" id="IPR036249">
    <property type="entry name" value="Thioredoxin-like_sf"/>
</dbReference>
<keyword evidence="7" id="KW-0676">Redox-active center</keyword>
<dbReference type="Proteomes" id="UP000254545">
    <property type="component" value="Unassembled WGS sequence"/>
</dbReference>
<dbReference type="GO" id="GO:0102039">
    <property type="term" value="F:NADH-dependent peroxiredoxin activity"/>
    <property type="evidence" value="ECO:0007669"/>
    <property type="project" value="UniProtKB-EC"/>
</dbReference>
<keyword evidence="6 11" id="KW-0560">Oxidoreductase</keyword>
<dbReference type="Gene3D" id="3.40.30.10">
    <property type="entry name" value="Glutaredoxin"/>
    <property type="match status" value="1"/>
</dbReference>
<keyword evidence="5" id="KW-0049">Antioxidant</keyword>
<evidence type="ECO:0000256" key="6">
    <source>
        <dbReference type="ARBA" id="ARBA00023002"/>
    </source>
</evidence>
<dbReference type="PANTHER" id="PTHR10681">
    <property type="entry name" value="THIOREDOXIN PEROXIDASE"/>
    <property type="match status" value="1"/>
</dbReference>
<name>A0A7H4MFL3_KLEVA</name>
<evidence type="ECO:0000256" key="2">
    <source>
        <dbReference type="ARBA" id="ARBA00013021"/>
    </source>
</evidence>
<evidence type="ECO:0000256" key="7">
    <source>
        <dbReference type="ARBA" id="ARBA00023284"/>
    </source>
</evidence>
<dbReference type="AlphaFoldDB" id="A0A7H4MFL3"/>
<evidence type="ECO:0000313" key="11">
    <source>
        <dbReference type="EMBL" id="STS89113.1"/>
    </source>
</evidence>
<proteinExistence type="predicted"/>
<protein>
    <recommendedName>
        <fullName evidence="3">Alkyl hydroperoxide reductase C</fullName>
        <ecNumber evidence="2">1.11.1.26</ecNumber>
    </recommendedName>
    <alternativeName>
        <fullName evidence="8">Peroxiredoxin</fullName>
    </alternativeName>
</protein>
<evidence type="ECO:0000256" key="3">
    <source>
        <dbReference type="ARBA" id="ARBA00017462"/>
    </source>
</evidence>
<keyword evidence="4 11" id="KW-0575">Peroxidase</keyword>
<accession>A0A7H4MFL3</accession>
<dbReference type="SUPFAM" id="SSF52833">
    <property type="entry name" value="Thioredoxin-like"/>
    <property type="match status" value="1"/>
</dbReference>
<evidence type="ECO:0000256" key="4">
    <source>
        <dbReference type="ARBA" id="ARBA00022559"/>
    </source>
</evidence>
<dbReference type="Pfam" id="PF00578">
    <property type="entry name" value="AhpC-TSA"/>
    <property type="match status" value="1"/>
</dbReference>
<organism evidence="11 12">
    <name type="scientific">Klebsiella variicola</name>
    <dbReference type="NCBI Taxonomy" id="244366"/>
    <lineage>
        <taxon>Bacteria</taxon>
        <taxon>Pseudomonadati</taxon>
        <taxon>Pseudomonadota</taxon>
        <taxon>Gammaproteobacteria</taxon>
        <taxon>Enterobacterales</taxon>
        <taxon>Enterobacteriaceae</taxon>
        <taxon>Klebsiella/Raoultella group</taxon>
        <taxon>Klebsiella</taxon>
        <taxon>Klebsiella pneumoniae complex</taxon>
    </lineage>
</organism>
<dbReference type="PANTHER" id="PTHR10681:SF121">
    <property type="entry name" value="ALKYL HYDROPEROXIDE REDUCTASE C"/>
    <property type="match status" value="1"/>
</dbReference>
<dbReference type="InterPro" id="IPR000866">
    <property type="entry name" value="AhpC/TSA"/>
</dbReference>
<evidence type="ECO:0000256" key="9">
    <source>
        <dbReference type="ARBA" id="ARBA00047572"/>
    </source>
</evidence>
<evidence type="ECO:0000259" key="10">
    <source>
        <dbReference type="Pfam" id="PF00578"/>
    </source>
</evidence>
<evidence type="ECO:0000256" key="5">
    <source>
        <dbReference type="ARBA" id="ARBA00022862"/>
    </source>
</evidence>
<dbReference type="GO" id="GO:0008379">
    <property type="term" value="F:thioredoxin peroxidase activity"/>
    <property type="evidence" value="ECO:0007669"/>
    <property type="project" value="TreeGrafter"/>
</dbReference>